<dbReference type="GO" id="GO:0048268">
    <property type="term" value="P:clathrin coat assembly"/>
    <property type="evidence" value="ECO:0007669"/>
    <property type="project" value="InterPro"/>
</dbReference>
<dbReference type="GO" id="GO:0072583">
    <property type="term" value="P:clathrin-dependent endocytosis"/>
    <property type="evidence" value="ECO:0007669"/>
    <property type="project" value="InterPro"/>
</dbReference>
<dbReference type="Pfam" id="PF07651">
    <property type="entry name" value="ANTH"/>
    <property type="match status" value="1"/>
</dbReference>
<dbReference type="Gene3D" id="1.25.40.90">
    <property type="match status" value="1"/>
</dbReference>
<dbReference type="GO" id="GO:0000149">
    <property type="term" value="F:SNARE binding"/>
    <property type="evidence" value="ECO:0007669"/>
    <property type="project" value="TreeGrafter"/>
</dbReference>
<keyword evidence="4" id="KW-0254">Endocytosis</keyword>
<evidence type="ECO:0000256" key="3">
    <source>
        <dbReference type="ARBA" id="ARBA00004600"/>
    </source>
</evidence>
<evidence type="ECO:0000256" key="6">
    <source>
        <dbReference type="ARBA" id="ARBA00023136"/>
    </source>
</evidence>
<dbReference type="PANTHER" id="PTHR22951">
    <property type="entry name" value="CLATHRIN ASSEMBLY PROTEIN"/>
    <property type="match status" value="1"/>
</dbReference>
<evidence type="ECO:0000256" key="7">
    <source>
        <dbReference type="ARBA" id="ARBA00023176"/>
    </source>
</evidence>
<feature type="domain" description="ENTH" evidence="9">
    <location>
        <begin position="25"/>
        <end position="156"/>
    </location>
</feature>
<gene>
    <name evidence="10" type="ORF">CR513_16462</name>
</gene>
<feature type="non-terminal residue" evidence="10">
    <location>
        <position position="1"/>
    </location>
</feature>
<dbReference type="Gene3D" id="1.20.58.150">
    <property type="entry name" value="ANTH domain"/>
    <property type="match status" value="1"/>
</dbReference>
<dbReference type="FunFam" id="1.20.58.150:FF:000007">
    <property type="entry name" value="Putative clathrin assembly protein"/>
    <property type="match status" value="1"/>
</dbReference>
<dbReference type="STRING" id="157652.A0A371HC23"/>
<protein>
    <submittedName>
        <fullName evidence="10">Clathrin assembly protein</fullName>
    </submittedName>
</protein>
<dbReference type="SUPFAM" id="SSF48464">
    <property type="entry name" value="ENTH/VHS domain"/>
    <property type="match status" value="1"/>
</dbReference>
<dbReference type="FunFam" id="1.25.40.90:FF:000027">
    <property type="entry name" value="Putative clathrin assembly protein"/>
    <property type="match status" value="1"/>
</dbReference>
<accession>A0A371HC23</accession>
<dbReference type="InterPro" id="IPR048050">
    <property type="entry name" value="ANTH_N_plant"/>
</dbReference>
<keyword evidence="5" id="KW-0333">Golgi apparatus</keyword>
<name>A0A371HC23_MUCPR</name>
<dbReference type="SUPFAM" id="SSF89009">
    <property type="entry name" value="GAT-like domain"/>
    <property type="match status" value="1"/>
</dbReference>
<evidence type="ECO:0000313" key="11">
    <source>
        <dbReference type="Proteomes" id="UP000257109"/>
    </source>
</evidence>
<evidence type="ECO:0000256" key="2">
    <source>
        <dbReference type="ARBA" id="ARBA00004555"/>
    </source>
</evidence>
<evidence type="ECO:0000256" key="4">
    <source>
        <dbReference type="ARBA" id="ARBA00022583"/>
    </source>
</evidence>
<comment type="caution">
    <text evidence="10">The sequence shown here is derived from an EMBL/GenBank/DDBJ whole genome shotgun (WGS) entry which is preliminary data.</text>
</comment>
<dbReference type="GO" id="GO:0005546">
    <property type="term" value="F:phosphatidylinositol-4,5-bisphosphate binding"/>
    <property type="evidence" value="ECO:0007669"/>
    <property type="project" value="TreeGrafter"/>
</dbReference>
<organism evidence="10 11">
    <name type="scientific">Mucuna pruriens</name>
    <name type="common">Velvet bean</name>
    <name type="synonym">Dolichos pruriens</name>
    <dbReference type="NCBI Taxonomy" id="157652"/>
    <lineage>
        <taxon>Eukaryota</taxon>
        <taxon>Viridiplantae</taxon>
        <taxon>Streptophyta</taxon>
        <taxon>Embryophyta</taxon>
        <taxon>Tracheophyta</taxon>
        <taxon>Spermatophyta</taxon>
        <taxon>Magnoliopsida</taxon>
        <taxon>eudicotyledons</taxon>
        <taxon>Gunneridae</taxon>
        <taxon>Pentapetalae</taxon>
        <taxon>rosids</taxon>
        <taxon>fabids</taxon>
        <taxon>Fabales</taxon>
        <taxon>Fabaceae</taxon>
        <taxon>Papilionoideae</taxon>
        <taxon>50 kb inversion clade</taxon>
        <taxon>NPAAA clade</taxon>
        <taxon>indigoferoid/millettioid clade</taxon>
        <taxon>Phaseoleae</taxon>
        <taxon>Mucuna</taxon>
    </lineage>
</organism>
<evidence type="ECO:0000256" key="1">
    <source>
        <dbReference type="ARBA" id="ARBA00004132"/>
    </source>
</evidence>
<dbReference type="GO" id="GO:0006900">
    <property type="term" value="P:vesicle budding from membrane"/>
    <property type="evidence" value="ECO:0007669"/>
    <property type="project" value="TreeGrafter"/>
</dbReference>
<dbReference type="PROSITE" id="PS50942">
    <property type="entry name" value="ENTH"/>
    <property type="match status" value="1"/>
</dbReference>
<keyword evidence="11" id="KW-1185">Reference proteome</keyword>
<dbReference type="InterPro" id="IPR011417">
    <property type="entry name" value="ANTH_dom"/>
</dbReference>
<comment type="subcellular location">
    <subcellularLocation>
        <location evidence="1">Cytoplasmic vesicle</location>
        <location evidence="1">Clathrin-coated vesicle</location>
    </subcellularLocation>
    <subcellularLocation>
        <location evidence="2">Golgi apparatus</location>
    </subcellularLocation>
    <subcellularLocation>
        <location evidence="3">Membrane</location>
        <location evidence="3">Clathrin-coated pit</location>
    </subcellularLocation>
</comment>
<dbReference type="PANTHER" id="PTHR22951:SF19">
    <property type="entry name" value="OS08G0467300 PROTEIN"/>
    <property type="match status" value="1"/>
</dbReference>
<keyword evidence="6" id="KW-0472">Membrane</keyword>
<dbReference type="GO" id="GO:0032050">
    <property type="term" value="F:clathrin heavy chain binding"/>
    <property type="evidence" value="ECO:0007669"/>
    <property type="project" value="TreeGrafter"/>
</dbReference>
<evidence type="ECO:0000259" key="9">
    <source>
        <dbReference type="PROSITE" id="PS50942"/>
    </source>
</evidence>
<dbReference type="InterPro" id="IPR008942">
    <property type="entry name" value="ENTH_VHS"/>
</dbReference>
<dbReference type="InterPro" id="IPR014712">
    <property type="entry name" value="ANTH_dom_sf"/>
</dbReference>
<dbReference type="InterPro" id="IPR013809">
    <property type="entry name" value="ENTH"/>
</dbReference>
<dbReference type="GO" id="GO:0005545">
    <property type="term" value="F:1-phosphatidylinositol binding"/>
    <property type="evidence" value="ECO:0007669"/>
    <property type="project" value="InterPro"/>
</dbReference>
<sequence>MRVWTRASGAIKDKNSIWVAKLSRKSNFHNPDLETVIIKATSHDDHHIDMKNVQRVFQWLRTSPLYLKPLIWALSMRMHKTRSWVVALKGLMLIHGIYCCDIPAVQCLGRLPFDLSNFSEGHLNNSMAWDFNAFVRGYFAYLDQRSAFVASEVKFKNNDKEIEVEDTLMEELEKLQKLQGMIDMLIQIKPRNEEMNVSLILEAMDCVIVEVFGVYSKLCNRIAKVLLRIYEVGGRVEAVIGLKVLQKASIQGEELCLFFEFCKDIGVLNASQCPKIEKISEEDIQDLEEIISGASSKKGNINVVANDEDKAIVLRDCSLQKKEKENGLMTVITHQWELFDDDVLMVGAKGMFNVSNGAMAISATTNNPFVESYSLVSYVPAHNQIRTHNVFKVKTHERLSNQWIR</sequence>
<reference evidence="10" key="1">
    <citation type="submission" date="2018-05" db="EMBL/GenBank/DDBJ databases">
        <title>Draft genome of Mucuna pruriens seed.</title>
        <authorList>
            <person name="Nnadi N.E."/>
            <person name="Vos R."/>
            <person name="Hasami M.H."/>
            <person name="Devisetty U.K."/>
            <person name="Aguiy J.C."/>
        </authorList>
    </citation>
    <scope>NUCLEOTIDE SEQUENCE [LARGE SCALE GENOMIC DNA]</scope>
    <source>
        <strain evidence="10">JCA_2017</strain>
    </source>
</reference>
<keyword evidence="7" id="KW-0168">Coated pit</keyword>
<dbReference type="Proteomes" id="UP000257109">
    <property type="component" value="Unassembled WGS sequence"/>
</dbReference>
<dbReference type="OrthoDB" id="682511at2759"/>
<dbReference type="CDD" id="cd16987">
    <property type="entry name" value="ANTH_N_AP180_plant"/>
    <property type="match status" value="1"/>
</dbReference>
<dbReference type="GO" id="GO:0030136">
    <property type="term" value="C:clathrin-coated vesicle"/>
    <property type="evidence" value="ECO:0007669"/>
    <property type="project" value="UniProtKB-SubCell"/>
</dbReference>
<dbReference type="AlphaFoldDB" id="A0A371HC23"/>
<dbReference type="EMBL" id="QJKJ01003015">
    <property type="protein sequence ID" value="RDY00351.1"/>
    <property type="molecule type" value="Genomic_DNA"/>
</dbReference>
<evidence type="ECO:0000256" key="8">
    <source>
        <dbReference type="ARBA" id="ARBA00023329"/>
    </source>
</evidence>
<proteinExistence type="predicted"/>
<evidence type="ECO:0000256" key="5">
    <source>
        <dbReference type="ARBA" id="ARBA00023034"/>
    </source>
</evidence>
<dbReference type="GO" id="GO:0005794">
    <property type="term" value="C:Golgi apparatus"/>
    <property type="evidence" value="ECO:0007669"/>
    <property type="project" value="UniProtKB-SubCell"/>
</dbReference>
<evidence type="ECO:0000313" key="10">
    <source>
        <dbReference type="EMBL" id="RDY00351.1"/>
    </source>
</evidence>
<dbReference type="GO" id="GO:0005905">
    <property type="term" value="C:clathrin-coated pit"/>
    <property type="evidence" value="ECO:0007669"/>
    <property type="project" value="UniProtKB-SubCell"/>
</dbReference>
<keyword evidence="8" id="KW-0968">Cytoplasmic vesicle</keyword>
<dbReference type="InterPro" id="IPR045192">
    <property type="entry name" value="AP180-like"/>
</dbReference>